<accession>A0ABU1S8W8</accession>
<dbReference type="Pfam" id="PF26366">
    <property type="entry name" value="DUF8094"/>
    <property type="match status" value="1"/>
</dbReference>
<name>A0ABU1S8W8_9MICO</name>
<sequence length="628" mass="65675">MRFVWAVLAFVLAAVLIGTGIAQRTIFLGPKEVKAELSVDQQQRYTMIDGDVLRSHPGEQTLVARGDGPILAAQARTADLEAWLSDVSYNHVSLDKSGKPVSEVVEPKADAAASSSSSSSSSSSATDQAEAVRNPAASDLWLETVNDENALIDRMQLPEGVSVLVASDGSAPAPKDVVLSWPLDTATPWAGPLMVAGGAFMLLGLVLYVLAVLHSRRGRGPRRKGPPPMPPTEPVDVARRRTGAIEVGSVSEGARQGTTPPEPPARAERSASSRPRGRGLLVVPAIGLSAILLTGCSPDAWPQPDASPTASPSPTATPDANQQAPAMTEAQAARVLENVSKTLAQADETRDSTLAGTRLSGSALAERTTAYAVRGTVPDFALPPVIPADKIQILVPQAYDAWPRTTLMLVQHGSDDTVPPLILTMSQQDPWADYKVDYLSEMQASAKLPDMAPAWLGAKLAPPDSPFLAVTPDKLATEFADVIDNAEKSASYAKFDKTAVEFAATIQASRADLVQKLGASGASTTSSMSFDAVPGDDAPVAVSSITSGAVVAVTLKDVQAVAPTQAGVDIRLTNNPSAKALTGVESSAKGFTTTYGMQLFFSVPGQDSKEPITLLAATQRLLSVEVIP</sequence>
<reference evidence="4 5" key="1">
    <citation type="submission" date="2023-07" db="EMBL/GenBank/DDBJ databases">
        <title>Sorghum-associated microbial communities from plants grown in Nebraska, USA.</title>
        <authorList>
            <person name="Schachtman D."/>
        </authorList>
    </citation>
    <scope>NUCLEOTIDE SEQUENCE [LARGE SCALE GENOMIC DNA]</scope>
    <source>
        <strain evidence="4 5">2980</strain>
    </source>
</reference>
<feature type="transmembrane region" description="Helical" evidence="2">
    <location>
        <begin position="279"/>
        <end position="301"/>
    </location>
</feature>
<feature type="region of interest" description="Disordered" evidence="1">
    <location>
        <begin position="217"/>
        <end position="278"/>
    </location>
</feature>
<dbReference type="InterPro" id="IPR058407">
    <property type="entry name" value="DUF8094"/>
</dbReference>
<dbReference type="Proteomes" id="UP001259347">
    <property type="component" value="Unassembled WGS sequence"/>
</dbReference>
<protein>
    <recommendedName>
        <fullName evidence="3">DUF8094 domain-containing protein</fullName>
    </recommendedName>
</protein>
<evidence type="ECO:0000256" key="2">
    <source>
        <dbReference type="SAM" id="Phobius"/>
    </source>
</evidence>
<feature type="region of interest" description="Disordered" evidence="1">
    <location>
        <begin position="101"/>
        <end position="133"/>
    </location>
</feature>
<evidence type="ECO:0000259" key="3">
    <source>
        <dbReference type="Pfam" id="PF26366"/>
    </source>
</evidence>
<evidence type="ECO:0000313" key="5">
    <source>
        <dbReference type="Proteomes" id="UP001259347"/>
    </source>
</evidence>
<organism evidence="4 5">
    <name type="scientific">Microbacterium resistens</name>
    <dbReference type="NCBI Taxonomy" id="156977"/>
    <lineage>
        <taxon>Bacteria</taxon>
        <taxon>Bacillati</taxon>
        <taxon>Actinomycetota</taxon>
        <taxon>Actinomycetes</taxon>
        <taxon>Micrococcales</taxon>
        <taxon>Microbacteriaceae</taxon>
        <taxon>Microbacterium</taxon>
    </lineage>
</organism>
<keyword evidence="2" id="KW-0472">Membrane</keyword>
<keyword evidence="2" id="KW-1133">Transmembrane helix</keyword>
<dbReference type="EMBL" id="JAVDUM010000002">
    <property type="protein sequence ID" value="MDR6866010.1"/>
    <property type="molecule type" value="Genomic_DNA"/>
</dbReference>
<keyword evidence="5" id="KW-1185">Reference proteome</keyword>
<feature type="domain" description="DUF8094" evidence="3">
    <location>
        <begin position="324"/>
        <end position="621"/>
    </location>
</feature>
<gene>
    <name evidence="4" type="ORF">J2Y69_000595</name>
</gene>
<feature type="compositionally biased region" description="Low complexity" evidence="1">
    <location>
        <begin position="111"/>
        <end position="125"/>
    </location>
</feature>
<feature type="transmembrane region" description="Helical" evidence="2">
    <location>
        <begin position="189"/>
        <end position="213"/>
    </location>
</feature>
<evidence type="ECO:0000313" key="4">
    <source>
        <dbReference type="EMBL" id="MDR6866010.1"/>
    </source>
</evidence>
<dbReference type="RefSeq" id="WP_310017384.1">
    <property type="nucleotide sequence ID" value="NZ_JAVDUM010000002.1"/>
</dbReference>
<evidence type="ECO:0000256" key="1">
    <source>
        <dbReference type="SAM" id="MobiDB-lite"/>
    </source>
</evidence>
<feature type="region of interest" description="Disordered" evidence="1">
    <location>
        <begin position="299"/>
        <end position="329"/>
    </location>
</feature>
<proteinExistence type="predicted"/>
<feature type="compositionally biased region" description="Low complexity" evidence="1">
    <location>
        <begin position="304"/>
        <end position="320"/>
    </location>
</feature>
<keyword evidence="2" id="KW-0812">Transmembrane</keyword>
<comment type="caution">
    <text evidence="4">The sequence shown here is derived from an EMBL/GenBank/DDBJ whole genome shotgun (WGS) entry which is preliminary data.</text>
</comment>